<comment type="subcellular location">
    <subcellularLocation>
        <location evidence="1">Membrane</location>
        <topology evidence="1">Multi-pass membrane protein</topology>
    </subcellularLocation>
</comment>
<feature type="transmembrane region" description="Helical" evidence="6">
    <location>
        <begin position="35"/>
        <end position="60"/>
    </location>
</feature>
<organism evidence="8 9">
    <name type="scientific">Polarella glacialis</name>
    <name type="common">Dinoflagellate</name>
    <dbReference type="NCBI Taxonomy" id="89957"/>
    <lineage>
        <taxon>Eukaryota</taxon>
        <taxon>Sar</taxon>
        <taxon>Alveolata</taxon>
        <taxon>Dinophyceae</taxon>
        <taxon>Suessiales</taxon>
        <taxon>Suessiaceae</taxon>
        <taxon>Polarella</taxon>
    </lineage>
</organism>
<dbReference type="PANTHER" id="PTHR11706:SF33">
    <property type="entry name" value="NATURAL RESISTANCE-ASSOCIATED MACROPHAGE PROTEIN 2"/>
    <property type="match status" value="1"/>
</dbReference>
<evidence type="ECO:0000313" key="9">
    <source>
        <dbReference type="Proteomes" id="UP000626109"/>
    </source>
</evidence>
<evidence type="ECO:0000256" key="1">
    <source>
        <dbReference type="ARBA" id="ARBA00004141"/>
    </source>
</evidence>
<sequence length="162" mass="18021">MSFGCYLCCLRWENSAPWEVAIIGSDVQEVVGSAIAFNILFGWPMWVGTVVTGLDTFTFMLIHHLGTRPLELFIFVLILVMTGCFFTNWALEVPPAVDMLAGFVPQCPSYAVLQLVGTIGAVIMPHNLYLHSALVLDRGVDRRDHVHVAQARVCHFPVNITF</sequence>
<dbReference type="Proteomes" id="UP000626109">
    <property type="component" value="Unassembled WGS sequence"/>
</dbReference>
<dbReference type="InterPro" id="IPR001046">
    <property type="entry name" value="NRAMP_fam"/>
</dbReference>
<gene>
    <name evidence="7" type="ORF">PGLA2088_LOCUS273</name>
    <name evidence="8" type="ORF">PGLA2088_LOCUS8541</name>
</gene>
<name>A0A813II21_POLGL</name>
<dbReference type="EMBL" id="CAJNNW010000150">
    <property type="protein sequence ID" value="CAE8624134.1"/>
    <property type="molecule type" value="Genomic_DNA"/>
</dbReference>
<reference evidence="8" key="1">
    <citation type="submission" date="2021-02" db="EMBL/GenBank/DDBJ databases">
        <authorList>
            <person name="Dougan E. K."/>
            <person name="Rhodes N."/>
            <person name="Thang M."/>
            <person name="Chan C."/>
        </authorList>
    </citation>
    <scope>NUCLEOTIDE SEQUENCE</scope>
</reference>
<evidence type="ECO:0000256" key="5">
    <source>
        <dbReference type="ARBA" id="ARBA00023136"/>
    </source>
</evidence>
<feature type="transmembrane region" description="Helical" evidence="6">
    <location>
        <begin position="72"/>
        <end position="91"/>
    </location>
</feature>
<protein>
    <submittedName>
        <fullName evidence="8">Uncharacterized protein</fullName>
    </submittedName>
</protein>
<dbReference type="PRINTS" id="PR00447">
    <property type="entry name" value="NATRESASSCMP"/>
</dbReference>
<evidence type="ECO:0000256" key="4">
    <source>
        <dbReference type="ARBA" id="ARBA00022989"/>
    </source>
</evidence>
<evidence type="ECO:0000313" key="7">
    <source>
        <dbReference type="EMBL" id="CAE8624134.1"/>
    </source>
</evidence>
<evidence type="ECO:0000256" key="6">
    <source>
        <dbReference type="SAM" id="Phobius"/>
    </source>
</evidence>
<keyword evidence="2" id="KW-0813">Transport</keyword>
<keyword evidence="4 6" id="KW-1133">Transmembrane helix</keyword>
<feature type="transmembrane region" description="Helical" evidence="6">
    <location>
        <begin position="111"/>
        <end position="130"/>
    </location>
</feature>
<dbReference type="GO" id="GO:0034755">
    <property type="term" value="P:iron ion transmembrane transport"/>
    <property type="evidence" value="ECO:0007669"/>
    <property type="project" value="TreeGrafter"/>
</dbReference>
<keyword evidence="5 6" id="KW-0472">Membrane</keyword>
<comment type="caution">
    <text evidence="8">The sequence shown here is derived from an EMBL/GenBank/DDBJ whole genome shotgun (WGS) entry which is preliminary data.</text>
</comment>
<keyword evidence="3 6" id="KW-0812">Transmembrane</keyword>
<evidence type="ECO:0000313" key="8">
    <source>
        <dbReference type="EMBL" id="CAE8650749.1"/>
    </source>
</evidence>
<accession>A0A813II21</accession>
<proteinExistence type="predicted"/>
<dbReference type="EMBL" id="CAJNNW010009152">
    <property type="protein sequence ID" value="CAE8650749.1"/>
    <property type="molecule type" value="Genomic_DNA"/>
</dbReference>
<dbReference type="AlphaFoldDB" id="A0A813II21"/>
<dbReference type="GO" id="GO:0015086">
    <property type="term" value="F:cadmium ion transmembrane transporter activity"/>
    <property type="evidence" value="ECO:0007669"/>
    <property type="project" value="TreeGrafter"/>
</dbReference>
<evidence type="ECO:0000256" key="3">
    <source>
        <dbReference type="ARBA" id="ARBA00022692"/>
    </source>
</evidence>
<dbReference type="Pfam" id="PF01566">
    <property type="entry name" value="Nramp"/>
    <property type="match status" value="1"/>
</dbReference>
<dbReference type="GO" id="GO:0005384">
    <property type="term" value="F:manganese ion transmembrane transporter activity"/>
    <property type="evidence" value="ECO:0007669"/>
    <property type="project" value="TreeGrafter"/>
</dbReference>
<dbReference type="GO" id="GO:0005886">
    <property type="term" value="C:plasma membrane"/>
    <property type="evidence" value="ECO:0007669"/>
    <property type="project" value="TreeGrafter"/>
</dbReference>
<evidence type="ECO:0000256" key="2">
    <source>
        <dbReference type="ARBA" id="ARBA00022448"/>
    </source>
</evidence>
<dbReference type="PANTHER" id="PTHR11706">
    <property type="entry name" value="SOLUTE CARRIER PROTEIN FAMILY 11 MEMBER"/>
    <property type="match status" value="1"/>
</dbReference>